<keyword evidence="4 8" id="KW-0812">Transmembrane</keyword>
<evidence type="ECO:0000256" key="5">
    <source>
        <dbReference type="ARBA" id="ARBA00022729"/>
    </source>
</evidence>
<dbReference type="Gene3D" id="2.60.40.1120">
    <property type="entry name" value="Carboxypeptidase-like, regulatory domain"/>
    <property type="match status" value="1"/>
</dbReference>
<dbReference type="STRING" id="379066.GAU_2997"/>
<dbReference type="InterPro" id="IPR008969">
    <property type="entry name" value="CarboxyPept-like_regulatory"/>
</dbReference>
<keyword evidence="2 8" id="KW-0813">Transport</keyword>
<dbReference type="InterPro" id="IPR023997">
    <property type="entry name" value="TonB-dep_OMP_SusC/RagA_CS"/>
</dbReference>
<gene>
    <name evidence="10" type="ordered locus">GAU_2997</name>
</gene>
<dbReference type="KEGG" id="gau:GAU_2997"/>
<protein>
    <submittedName>
        <fullName evidence="10">Putative outer membrane protein</fullName>
    </submittedName>
</protein>
<dbReference type="NCBIfam" id="TIGR04056">
    <property type="entry name" value="OMP_RagA_SusC"/>
    <property type="match status" value="1"/>
</dbReference>
<evidence type="ECO:0000313" key="10">
    <source>
        <dbReference type="EMBL" id="BAH40039.1"/>
    </source>
</evidence>
<keyword evidence="6 8" id="KW-0472">Membrane</keyword>
<feature type="domain" description="TonB-dependent receptor plug" evidence="9">
    <location>
        <begin position="231"/>
        <end position="337"/>
    </location>
</feature>
<dbReference type="Proteomes" id="UP000002209">
    <property type="component" value="Chromosome"/>
</dbReference>
<keyword evidence="11" id="KW-1185">Reference proteome</keyword>
<evidence type="ECO:0000256" key="2">
    <source>
        <dbReference type="ARBA" id="ARBA00022448"/>
    </source>
</evidence>
<evidence type="ECO:0000256" key="8">
    <source>
        <dbReference type="PROSITE-ProRule" id="PRU01360"/>
    </source>
</evidence>
<keyword evidence="5" id="KW-0732">Signal</keyword>
<evidence type="ECO:0000256" key="3">
    <source>
        <dbReference type="ARBA" id="ARBA00022452"/>
    </source>
</evidence>
<evidence type="ECO:0000259" key="9">
    <source>
        <dbReference type="Pfam" id="PF07715"/>
    </source>
</evidence>
<dbReference type="NCBIfam" id="TIGR04057">
    <property type="entry name" value="SusC_RagA_signa"/>
    <property type="match status" value="1"/>
</dbReference>
<dbReference type="Gene3D" id="2.170.130.10">
    <property type="entry name" value="TonB-dependent receptor, plug domain"/>
    <property type="match status" value="1"/>
</dbReference>
<comment type="subcellular location">
    <subcellularLocation>
        <location evidence="1 8">Cell outer membrane</location>
        <topology evidence="1 8">Multi-pass membrane protein</topology>
    </subcellularLocation>
</comment>
<dbReference type="GO" id="GO:0009279">
    <property type="term" value="C:cell outer membrane"/>
    <property type="evidence" value="ECO:0007669"/>
    <property type="project" value="UniProtKB-SubCell"/>
</dbReference>
<evidence type="ECO:0000256" key="7">
    <source>
        <dbReference type="ARBA" id="ARBA00023237"/>
    </source>
</evidence>
<dbReference type="InterPro" id="IPR039426">
    <property type="entry name" value="TonB-dep_rcpt-like"/>
</dbReference>
<evidence type="ECO:0000256" key="4">
    <source>
        <dbReference type="ARBA" id="ARBA00022692"/>
    </source>
</evidence>
<dbReference type="InterPro" id="IPR037066">
    <property type="entry name" value="Plug_dom_sf"/>
</dbReference>
<dbReference type="GO" id="GO:0044718">
    <property type="term" value="P:siderophore transmembrane transport"/>
    <property type="evidence" value="ECO:0007669"/>
    <property type="project" value="TreeGrafter"/>
</dbReference>
<name>C1AC12_GEMAT</name>
<proteinExistence type="inferred from homology"/>
<dbReference type="EMBL" id="AP009153">
    <property type="protein sequence ID" value="BAH40039.1"/>
    <property type="molecule type" value="Genomic_DNA"/>
</dbReference>
<dbReference type="eggNOG" id="COG4206">
    <property type="taxonomic scope" value="Bacteria"/>
</dbReference>
<dbReference type="InterPro" id="IPR036942">
    <property type="entry name" value="Beta-barrel_TonB_sf"/>
</dbReference>
<organism evidence="10 11">
    <name type="scientific">Gemmatimonas aurantiaca (strain DSM 14586 / JCM 11422 / NBRC 100505 / T-27)</name>
    <dbReference type="NCBI Taxonomy" id="379066"/>
    <lineage>
        <taxon>Bacteria</taxon>
        <taxon>Pseudomonadati</taxon>
        <taxon>Gemmatimonadota</taxon>
        <taxon>Gemmatimonadia</taxon>
        <taxon>Gemmatimonadales</taxon>
        <taxon>Gemmatimonadaceae</taxon>
        <taxon>Gemmatimonas</taxon>
    </lineage>
</organism>
<dbReference type="PANTHER" id="PTHR30069:SF29">
    <property type="entry name" value="HEMOGLOBIN AND HEMOGLOBIN-HAPTOGLOBIN-BINDING PROTEIN 1-RELATED"/>
    <property type="match status" value="1"/>
</dbReference>
<dbReference type="InterPro" id="IPR023996">
    <property type="entry name" value="TonB-dep_OMP_SusC/RagA"/>
</dbReference>
<keyword evidence="7 8" id="KW-0998">Cell outer membrane</keyword>
<comment type="similarity">
    <text evidence="8">Belongs to the TonB-dependent receptor family.</text>
</comment>
<dbReference type="SUPFAM" id="SSF49464">
    <property type="entry name" value="Carboxypeptidase regulatory domain-like"/>
    <property type="match status" value="1"/>
</dbReference>
<evidence type="ECO:0000256" key="1">
    <source>
        <dbReference type="ARBA" id="ARBA00004571"/>
    </source>
</evidence>
<dbReference type="HOGENOM" id="CLU_004317_1_1_0"/>
<sequence length="1129" mass="124564">MYHGAEYHSSRLTPRCESSWYRPLQGRARAFGDDVTRRFHTVAALRLLNRIGPTIASSRSSAGEANAIAECIAPRRVRAPPSILIPGATRMLRLASACCAAIATMAMPFASSRLPAQSPPPQAPVTTPNQQAATLTGRVIDSTTAQPVAGVQLVIVGTSLGARTDMDGRFRISRVPAGEQRVRFTMIGYSAIERRVLVTADQGATLDVRMQSVATRLNNMVVVGYGTQKAATVTGSVSAVQGSRLEAMPSPNLSNMLGGTLPGVVSVASSGQPGADGATIRIRGSRTLNDNSPLVVIDGVPDRAGGLDRLNPRDIESISVLKDASAAIYGARAANGVILVTTKRGSTGQPELTFSADYGSNRPARLPEMTDAVTYMTMLNEVDQYRGVAPRYSAQQIENFRAGSDPWLYPNTDWFAEVIRSSSPQSRADVSLRGGAERMKYFLSLGTQSQDGYYENTASRYNQYAFRSNIDGKATDHLDIRFDLTGRLEDRNNPNRPASEIFRAIMRGKPNLPAYWPNGLPGPDIEYGNNPVVIGTPATGYDRDQRFYVQGTLNGTLAIPGVKGLTVRAGANYDQMFGYRKQWRTPWTLYTWDGLARDASGQPLLQAAQRGYNAPELQQDNERNNGVLLNVVTDYQRQMGRHSLGLMAGAERQTIDYSSMAAFRKFFLSDQLDEIFAGGDAEKQNGGSAGLARRQNYFSRINYNFADRYLIEFVGRYDGSYIFAQDRRFGFFPGVSGGWRLSEESFVRNTLPMFNDLKLRASWGRTGNDRIDQWQYLASYGYGNGYVFGVNQEVKSIYPTRTPNPDVTWEVANQANLGLDASLFHDRLSFTVDYFTEKRDDILWFRNASVPQSAGLVLPRENIGKVDSRGVDGSVTWRQKLSTNSSFDVTLNGGVTKNTIRFWDEAPGAPEWQRSTGSPMNTGLYYRSIGVFRDQAAVNAYPHWAGARPGDLIFEDVDGDGAITTDDRVRIGKTGEPTFTGGLMFTGRFGGFDATAFFAGATGATQYLATESGDLGNYLADYADNRWTPENPDATQPRTFNGGEYWRSNANTFYLRNADYLRLKTLEIGYRLPQRLLSTMRVRQARVYASGLNLLTWDRMKLMDPEARSSSAQYYPQARVFNFGTSFTF</sequence>
<dbReference type="SUPFAM" id="SSF56935">
    <property type="entry name" value="Porins"/>
    <property type="match status" value="1"/>
</dbReference>
<dbReference type="AlphaFoldDB" id="C1AC12"/>
<keyword evidence="3 8" id="KW-1134">Transmembrane beta strand</keyword>
<dbReference type="GO" id="GO:0015344">
    <property type="term" value="F:siderophore uptake transmembrane transporter activity"/>
    <property type="evidence" value="ECO:0007669"/>
    <property type="project" value="TreeGrafter"/>
</dbReference>
<dbReference type="InterPro" id="IPR012910">
    <property type="entry name" value="Plug_dom"/>
</dbReference>
<dbReference type="Pfam" id="PF07715">
    <property type="entry name" value="Plug"/>
    <property type="match status" value="1"/>
</dbReference>
<dbReference type="Gene3D" id="2.40.170.20">
    <property type="entry name" value="TonB-dependent receptor, beta-barrel domain"/>
    <property type="match status" value="1"/>
</dbReference>
<dbReference type="FunFam" id="2.170.130.10:FF:000003">
    <property type="entry name" value="SusC/RagA family TonB-linked outer membrane protein"/>
    <property type="match status" value="1"/>
</dbReference>
<reference evidence="11" key="1">
    <citation type="submission" date="2006-03" db="EMBL/GenBank/DDBJ databases">
        <title>Complete genome sequence of Gemmatimonas aurantiaca T-27 that represents a novel phylum Gemmatimonadetes.</title>
        <authorList>
            <person name="Takasaki K."/>
            <person name="Ichikawa N."/>
            <person name="Miura H."/>
            <person name="Matsushita S."/>
            <person name="Watanabe Y."/>
            <person name="Oguchi A."/>
            <person name="Ankai A."/>
            <person name="Yashiro I."/>
            <person name="Takahashi M."/>
            <person name="Terui Y."/>
            <person name="Fukui S."/>
            <person name="Yokoyama H."/>
            <person name="Tanikawa S."/>
            <person name="Hanada S."/>
            <person name="Kamagata Y."/>
            <person name="Fujita N."/>
        </authorList>
    </citation>
    <scope>NUCLEOTIDE SEQUENCE [LARGE SCALE GENOMIC DNA]</scope>
    <source>
        <strain evidence="11">T-27 / DSM 14586 / JCM 11422 / NBRC 100505</strain>
    </source>
</reference>
<dbReference type="Pfam" id="PF13715">
    <property type="entry name" value="CarbopepD_reg_2"/>
    <property type="match status" value="1"/>
</dbReference>
<evidence type="ECO:0000313" key="11">
    <source>
        <dbReference type="Proteomes" id="UP000002209"/>
    </source>
</evidence>
<dbReference type="PANTHER" id="PTHR30069">
    <property type="entry name" value="TONB-DEPENDENT OUTER MEMBRANE RECEPTOR"/>
    <property type="match status" value="1"/>
</dbReference>
<dbReference type="PROSITE" id="PS52016">
    <property type="entry name" value="TONB_DEPENDENT_REC_3"/>
    <property type="match status" value="1"/>
</dbReference>
<evidence type="ECO:0000256" key="6">
    <source>
        <dbReference type="ARBA" id="ARBA00023136"/>
    </source>
</evidence>
<accession>C1AC12</accession>